<keyword evidence="9" id="KW-1185">Reference proteome</keyword>
<dbReference type="InterPro" id="IPR036944">
    <property type="entry name" value="PPIase_FKBP_N_sf"/>
</dbReference>
<evidence type="ECO:0000256" key="4">
    <source>
        <dbReference type="PROSITE-ProRule" id="PRU00277"/>
    </source>
</evidence>
<dbReference type="PROSITE" id="PS50059">
    <property type="entry name" value="FKBP_PPIASE"/>
    <property type="match status" value="1"/>
</dbReference>
<protein>
    <recommendedName>
        <fullName evidence="2 4">peptidylprolyl isomerase</fullName>
        <ecNumber evidence="2 4">5.2.1.8</ecNumber>
    </recommendedName>
</protein>
<organism evidence="8 9">
    <name type="scientific">Bordetella genomosp. 7</name>
    <dbReference type="NCBI Taxonomy" id="1416805"/>
    <lineage>
        <taxon>Bacteria</taxon>
        <taxon>Pseudomonadati</taxon>
        <taxon>Pseudomonadota</taxon>
        <taxon>Betaproteobacteria</taxon>
        <taxon>Burkholderiales</taxon>
        <taxon>Alcaligenaceae</taxon>
        <taxon>Bordetella</taxon>
    </lineage>
</organism>
<dbReference type="InterPro" id="IPR046357">
    <property type="entry name" value="PPIase_dom_sf"/>
</dbReference>
<dbReference type="AlphaFoldDB" id="A0A261QVQ3"/>
<evidence type="ECO:0000256" key="1">
    <source>
        <dbReference type="ARBA" id="ARBA00000971"/>
    </source>
</evidence>
<evidence type="ECO:0000256" key="3">
    <source>
        <dbReference type="ARBA" id="ARBA00023110"/>
    </source>
</evidence>
<dbReference type="Gene3D" id="3.10.50.40">
    <property type="match status" value="1"/>
</dbReference>
<evidence type="ECO:0000256" key="2">
    <source>
        <dbReference type="ARBA" id="ARBA00013194"/>
    </source>
</evidence>
<feature type="signal peptide" evidence="6">
    <location>
        <begin position="1"/>
        <end position="23"/>
    </location>
</feature>
<feature type="chain" id="PRO_5012266608" description="peptidylprolyl isomerase" evidence="6">
    <location>
        <begin position="24"/>
        <end position="393"/>
    </location>
</feature>
<name>A0A261QVQ3_9BORD</name>
<feature type="domain" description="PPIase FKBP-type" evidence="7">
    <location>
        <begin position="320"/>
        <end position="391"/>
    </location>
</feature>
<dbReference type="EC" id="5.2.1.8" evidence="2 4"/>
<dbReference type="GO" id="GO:0003755">
    <property type="term" value="F:peptidyl-prolyl cis-trans isomerase activity"/>
    <property type="evidence" value="ECO:0007669"/>
    <property type="project" value="UniProtKB-KW"/>
</dbReference>
<dbReference type="InterPro" id="IPR001179">
    <property type="entry name" value="PPIase_FKBP_dom"/>
</dbReference>
<accession>A0A261QVQ3</accession>
<comment type="caution">
    <text evidence="8">The sequence shown here is derived from an EMBL/GenBank/DDBJ whole genome shotgun (WGS) entry which is preliminary data.</text>
</comment>
<evidence type="ECO:0000256" key="6">
    <source>
        <dbReference type="SAM" id="SignalP"/>
    </source>
</evidence>
<evidence type="ECO:0000259" key="7">
    <source>
        <dbReference type="PROSITE" id="PS50059"/>
    </source>
</evidence>
<dbReference type="Pfam" id="PF01346">
    <property type="entry name" value="FKBP_N"/>
    <property type="match status" value="1"/>
</dbReference>
<keyword evidence="3 4" id="KW-0697">Rotamase</keyword>
<dbReference type="RefSeq" id="WP_094797699.1">
    <property type="nucleotide sequence ID" value="NZ_NEVK01000008.1"/>
</dbReference>
<dbReference type="InterPro" id="IPR000774">
    <property type="entry name" value="PPIase_FKBP_N"/>
</dbReference>
<keyword evidence="4" id="KW-0413">Isomerase</keyword>
<keyword evidence="6" id="KW-0732">Signal</keyword>
<dbReference type="Pfam" id="PF00254">
    <property type="entry name" value="FKBP_C"/>
    <property type="match status" value="1"/>
</dbReference>
<evidence type="ECO:0000313" key="8">
    <source>
        <dbReference type="EMBL" id="OZI16816.1"/>
    </source>
</evidence>
<evidence type="ECO:0000256" key="5">
    <source>
        <dbReference type="SAM" id="Coils"/>
    </source>
</evidence>
<comment type="catalytic activity">
    <reaction evidence="1 4">
        <text>[protein]-peptidylproline (omega=180) = [protein]-peptidylproline (omega=0)</text>
        <dbReference type="Rhea" id="RHEA:16237"/>
        <dbReference type="Rhea" id="RHEA-COMP:10747"/>
        <dbReference type="Rhea" id="RHEA-COMP:10748"/>
        <dbReference type="ChEBI" id="CHEBI:83833"/>
        <dbReference type="ChEBI" id="CHEBI:83834"/>
        <dbReference type="EC" id="5.2.1.8"/>
    </reaction>
</comment>
<dbReference type="EMBL" id="NEVK01000008">
    <property type="protein sequence ID" value="OZI16816.1"/>
    <property type="molecule type" value="Genomic_DNA"/>
</dbReference>
<proteinExistence type="predicted"/>
<feature type="coiled-coil region" evidence="5">
    <location>
        <begin position="74"/>
        <end position="101"/>
    </location>
</feature>
<evidence type="ECO:0000313" key="9">
    <source>
        <dbReference type="Proteomes" id="UP000216947"/>
    </source>
</evidence>
<dbReference type="SUPFAM" id="SSF54534">
    <property type="entry name" value="FKBP-like"/>
    <property type="match status" value="1"/>
</dbReference>
<keyword evidence="5" id="KW-0175">Coiled coil</keyword>
<reference evidence="9" key="1">
    <citation type="submission" date="2017-05" db="EMBL/GenBank/DDBJ databases">
        <title>Complete and WGS of Bordetella genogroups.</title>
        <authorList>
            <person name="Spilker T."/>
            <person name="Lipuma J."/>
        </authorList>
    </citation>
    <scope>NUCLEOTIDE SEQUENCE [LARGE SCALE GENOMIC DNA]</scope>
    <source>
        <strain evidence="9">AU18089</strain>
    </source>
</reference>
<dbReference type="GO" id="GO:0006457">
    <property type="term" value="P:protein folding"/>
    <property type="evidence" value="ECO:0007669"/>
    <property type="project" value="InterPro"/>
</dbReference>
<gene>
    <name evidence="8" type="ORF">CAL19_19355</name>
</gene>
<dbReference type="Gene3D" id="1.10.287.460">
    <property type="entry name" value="Peptidyl-prolyl cis-trans isomerase, FKBP-type, N-terminal domain"/>
    <property type="match status" value="1"/>
</dbReference>
<sequence>MNKHLGAAFCCALWLAGAGRAAAQPQPSAGLQLLDRLITEQIVDGAATSLPVHTLATPPETCEATPPQCDTAQSAKLIQQLDEALRQNALLAQRIEQLQAQPASHADGAAVDTAAVGAAAVGTAAAELATLRAQVASLADSERAHQQKSAALAAERDRAAAELAALKGRLADPQAEATPKAATAGPAFVMGKGASQDVKASYAVGAWYGDSVPQETEKFRSVGMKLDVRAFTQGFHDKIHNRLQLAQDAIAAELARIDQSLGKAMLSKNQKESAGLLEKAAKEKGAVKTSEGAVYRVIDPGKPPTAHARSQVLFELTEALGTGEVLADAEKASSAVGDLPPLFQAIVKKLGVGGSARVHIPGDQVYGQDGVPGVVPPGAVVVMTIKVLDIKSP</sequence>
<dbReference type="Proteomes" id="UP000216947">
    <property type="component" value="Unassembled WGS sequence"/>
</dbReference>